<accession>A0A7Y0EMB0</accession>
<dbReference type="Proteomes" id="UP000532194">
    <property type="component" value="Unassembled WGS sequence"/>
</dbReference>
<gene>
    <name evidence="1" type="ORF">G1C95_0013</name>
</gene>
<sequence length="276" mass="31949">MAVCRALNVRYPFSHTTALALLKVEQPTTNTLNGSMLHATVSKRNKLHRRVGLQLHLLSTLTSEHIITIDRNLHVLRPEMVWHQLAGYTSIDEQVALAESMIRHNICDMKDLQRTVAGEKFPHRKQCIRALSLASPGSDSPKETQLRLVLLRYGMPAMVVNYTFTNLHYYSGKPISLDLAIPEWKIGIEYNGDHHRTDQQQWRRDNWKWNMLRSKHWEIVTVDQLDLSDEWHQQVLACKVAQAIMKQTGKVVPIQPRLSLEQLTDKRRKLTLIRTS</sequence>
<dbReference type="AlphaFoldDB" id="A0A7Y0EMB0"/>
<dbReference type="Gene3D" id="3.40.960.10">
    <property type="entry name" value="VSR Endonuclease"/>
    <property type="match status" value="1"/>
</dbReference>
<evidence type="ECO:0000313" key="1">
    <source>
        <dbReference type="EMBL" id="NMM92828.1"/>
    </source>
</evidence>
<name>A0A7Y0EMB0_9BIFI</name>
<protein>
    <recommendedName>
        <fullName evidence="3">DUF559 domain-containing protein</fullName>
    </recommendedName>
</protein>
<evidence type="ECO:0008006" key="3">
    <source>
        <dbReference type="Google" id="ProtNLM"/>
    </source>
</evidence>
<comment type="caution">
    <text evidence="1">The sequence shown here is derived from an EMBL/GenBank/DDBJ whole genome shotgun (WGS) entry which is preliminary data.</text>
</comment>
<proteinExistence type="predicted"/>
<dbReference type="InterPro" id="IPR011335">
    <property type="entry name" value="Restrct_endonuc-II-like"/>
</dbReference>
<reference evidence="1 2" key="1">
    <citation type="submission" date="2020-02" db="EMBL/GenBank/DDBJ databases">
        <title>Characterization of phylogenetic diversity of novel bifidobacterial species isolated in Czech ZOOs.</title>
        <authorList>
            <person name="Lugli G.A."/>
            <person name="Vera N.B."/>
            <person name="Ventura M."/>
        </authorList>
    </citation>
    <scope>NUCLEOTIDE SEQUENCE [LARGE SCALE GENOMIC DNA]</scope>
    <source>
        <strain evidence="1 2">DSM 109957</strain>
    </source>
</reference>
<evidence type="ECO:0000313" key="2">
    <source>
        <dbReference type="Proteomes" id="UP000532194"/>
    </source>
</evidence>
<dbReference type="EMBL" id="JAAIII010000001">
    <property type="protein sequence ID" value="NMM92828.1"/>
    <property type="molecule type" value="Genomic_DNA"/>
</dbReference>
<keyword evidence="2" id="KW-1185">Reference proteome</keyword>
<organism evidence="1 2">
    <name type="scientific">Bifidobacterium oedipodis</name>
    <dbReference type="NCBI Taxonomy" id="2675322"/>
    <lineage>
        <taxon>Bacteria</taxon>
        <taxon>Bacillati</taxon>
        <taxon>Actinomycetota</taxon>
        <taxon>Actinomycetes</taxon>
        <taxon>Bifidobacteriales</taxon>
        <taxon>Bifidobacteriaceae</taxon>
        <taxon>Bifidobacterium</taxon>
    </lineage>
</organism>
<dbReference type="SUPFAM" id="SSF52980">
    <property type="entry name" value="Restriction endonuclease-like"/>
    <property type="match status" value="1"/>
</dbReference>